<dbReference type="SUPFAM" id="SSF46955">
    <property type="entry name" value="Putative DNA-binding domain"/>
    <property type="match status" value="1"/>
</dbReference>
<evidence type="ECO:0000259" key="1">
    <source>
        <dbReference type="Pfam" id="PF12728"/>
    </source>
</evidence>
<accession>A0AA90NB41</accession>
<keyword evidence="3" id="KW-1185">Reference proteome</keyword>
<feature type="domain" description="Helix-turn-helix" evidence="1">
    <location>
        <begin position="8"/>
        <end position="58"/>
    </location>
</feature>
<name>A0AA90NB41_9ACTN</name>
<dbReference type="Pfam" id="PF12728">
    <property type="entry name" value="HTH_17"/>
    <property type="match status" value="1"/>
</dbReference>
<dbReference type="Proteomes" id="UP001178281">
    <property type="component" value="Unassembled WGS sequence"/>
</dbReference>
<dbReference type="InterPro" id="IPR041657">
    <property type="entry name" value="HTH_17"/>
</dbReference>
<reference evidence="2" key="1">
    <citation type="submission" date="2023-08" db="EMBL/GenBank/DDBJ databases">
        <title>The draft genome of Tsukamurella strandjordii strain 050030.</title>
        <authorList>
            <person name="Zhao F."/>
            <person name="Feng Y."/>
            <person name="Zong Z."/>
        </authorList>
    </citation>
    <scope>NUCLEOTIDE SEQUENCE</scope>
    <source>
        <strain evidence="2">050030</strain>
    </source>
</reference>
<dbReference type="Gene3D" id="1.10.1660.10">
    <property type="match status" value="1"/>
</dbReference>
<evidence type="ECO:0000313" key="2">
    <source>
        <dbReference type="EMBL" id="MDP0399212.1"/>
    </source>
</evidence>
<dbReference type="AlphaFoldDB" id="A0AA90NB41"/>
<dbReference type="GO" id="GO:0003677">
    <property type="term" value="F:DNA binding"/>
    <property type="evidence" value="ECO:0007669"/>
    <property type="project" value="InterPro"/>
</dbReference>
<dbReference type="EMBL" id="JAUTIX010000005">
    <property type="protein sequence ID" value="MDP0399212.1"/>
    <property type="molecule type" value="Genomic_DNA"/>
</dbReference>
<dbReference type="RefSeq" id="WP_212555066.1">
    <property type="nucleotide sequence ID" value="NZ_JAUTIX010000005.1"/>
</dbReference>
<evidence type="ECO:0000313" key="3">
    <source>
        <dbReference type="Proteomes" id="UP001178281"/>
    </source>
</evidence>
<comment type="caution">
    <text evidence="2">The sequence shown here is derived from an EMBL/GenBank/DDBJ whole genome shotgun (WGS) entry which is preliminary data.</text>
</comment>
<organism evidence="2 3">
    <name type="scientific">Tsukamurella strandjordii</name>
    <dbReference type="NCBI Taxonomy" id="147577"/>
    <lineage>
        <taxon>Bacteria</taxon>
        <taxon>Bacillati</taxon>
        <taxon>Actinomycetota</taxon>
        <taxon>Actinomycetes</taxon>
        <taxon>Mycobacteriales</taxon>
        <taxon>Tsukamurellaceae</taxon>
        <taxon>Tsukamurella</taxon>
    </lineage>
</organism>
<gene>
    <name evidence="2" type="ORF">Q7X28_14880</name>
</gene>
<dbReference type="InterPro" id="IPR010093">
    <property type="entry name" value="SinI_DNA-bd"/>
</dbReference>
<protein>
    <submittedName>
        <fullName evidence="2">Helix-turn-helix domain-containing protein</fullName>
    </submittedName>
</protein>
<dbReference type="InterPro" id="IPR009061">
    <property type="entry name" value="DNA-bd_dom_put_sf"/>
</dbReference>
<sequence length="65" mass="7134">MSSDPHDFMTTAEVARRLGVAEWTVRAWARTGRLRGFRIGGGPRGRLRFRAEDVDALLTPAAHGG</sequence>
<proteinExistence type="predicted"/>
<dbReference type="NCBIfam" id="TIGR01764">
    <property type="entry name" value="excise"/>
    <property type="match status" value="1"/>
</dbReference>